<sequence>MDDGGTLTGIQNNHKRTDHLWNSLHTKTAEARIFLCREVASLYGLRQKVRKRDNGLKESYMIGGVNIFDLRDMNGAAPDQISTSFSHIAHMVVLVSHYLSLRLPAEITLPHRNYPTPTIYTPSASYHPREANSKLSTQSSSSSPTTSRTSDAHPPPPRPRPLCIDKSLPKLAKEDPGTYGLFIEGVTLLAWNVSWLCRSQGLNLGADSWEDICDIGKNLWQLLVAPPGNPSTLVRTLAGRDTQAKNKAPKDSPRTTLHRTKSFPMLGHYSHGTAHSFLGASEGTDFIRNWRLPAPTKVTDRLKSTLLGEMASAEWELLEEKEWDDVPQDPAKPAPREPGSDPDSIRGSQARLDGAESLISKIEVSKAPSSAHSTVSGFQPLLSGIPDALLRDELYRRNVYRDTDEAKPACGSNKRGAYNTPVHVMALFLILILSTLACSFPIIARRFPSLPIPRRFLFVSRHFGTGVLIATAFVHLLPTAFVSLTDPCLPRFWSESYRAMPGFVAMISVFVVVLVEMFFAMKGAGHVHGSEYDQLMGDGAELPGDDQNGDQSYSHLGVRGSTDNIHLLAMPGLRAPSSTQADDLHSRNSADEPNQEGPTTNLIKEDEEMVHGAGGGYEIPRVNGNHLHASHSHHHHHRSQTGMSHRDPKLSMQNPQRQLLQCLLLEAGILFHSIFIGMAVSVATGTSFVVLLVAICFHQTFEGFALGSRIASLIPDLFPPSSVKPWLMSLAYGATTPIGQAIGLVLHNMYDPASATGLLTVGITNAISSGLLLFAGLVELLAEDFLSEASYVTLRGRRRVEACIAVATGALLMAFVGAFA</sequence>
<keyword evidence="6" id="KW-0175">Coiled coil</keyword>
<keyword evidence="11" id="KW-1185">Reference proteome</keyword>
<dbReference type="PANTHER" id="PTHR11040:SF60">
    <property type="entry name" value="FAMILY ZINC TRANSPORTER, PUTATIVE (AFU_ORTHOLOGUE AFUA_8G04010)-RELATED"/>
    <property type="match status" value="1"/>
</dbReference>
<evidence type="ECO:0000256" key="6">
    <source>
        <dbReference type="ARBA" id="ARBA00023054"/>
    </source>
</evidence>
<comment type="subcellular location">
    <subcellularLocation>
        <location evidence="1">Membrane</location>
        <topology evidence="1">Multi-pass membrane protein</topology>
    </subcellularLocation>
</comment>
<evidence type="ECO:0000313" key="11">
    <source>
        <dbReference type="Proteomes" id="UP001610334"/>
    </source>
</evidence>
<keyword evidence="5 9" id="KW-1133">Transmembrane helix</keyword>
<feature type="transmembrane region" description="Helical" evidence="9">
    <location>
        <begin position="758"/>
        <end position="781"/>
    </location>
</feature>
<evidence type="ECO:0000313" key="10">
    <source>
        <dbReference type="EMBL" id="KAL2814741.1"/>
    </source>
</evidence>
<accession>A0ABR4HGX9</accession>
<evidence type="ECO:0000256" key="4">
    <source>
        <dbReference type="ARBA" id="ARBA00022692"/>
    </source>
</evidence>
<protein>
    <recommendedName>
        <fullName evidence="3">Autophagy-related protein 14</fullName>
    </recommendedName>
</protein>
<organism evidence="10 11">
    <name type="scientific">Aspergillus granulosus</name>
    <dbReference type="NCBI Taxonomy" id="176169"/>
    <lineage>
        <taxon>Eukaryota</taxon>
        <taxon>Fungi</taxon>
        <taxon>Dikarya</taxon>
        <taxon>Ascomycota</taxon>
        <taxon>Pezizomycotina</taxon>
        <taxon>Eurotiomycetes</taxon>
        <taxon>Eurotiomycetidae</taxon>
        <taxon>Eurotiales</taxon>
        <taxon>Aspergillaceae</taxon>
        <taxon>Aspergillus</taxon>
        <taxon>Aspergillus subgen. Nidulantes</taxon>
    </lineage>
</organism>
<name>A0ABR4HGX9_9EURO</name>
<feature type="transmembrane region" description="Helical" evidence="9">
    <location>
        <begin position="456"/>
        <end position="477"/>
    </location>
</feature>
<comment type="similarity">
    <text evidence="2">Belongs to the ATG14 family.</text>
</comment>
<dbReference type="PANTHER" id="PTHR11040">
    <property type="entry name" value="ZINC/IRON TRANSPORTER"/>
    <property type="match status" value="1"/>
</dbReference>
<feature type="transmembrane region" description="Helical" evidence="9">
    <location>
        <begin position="802"/>
        <end position="819"/>
    </location>
</feature>
<evidence type="ECO:0000256" key="8">
    <source>
        <dbReference type="SAM" id="MobiDB-lite"/>
    </source>
</evidence>
<feature type="region of interest" description="Disordered" evidence="8">
    <location>
        <begin position="320"/>
        <end position="348"/>
    </location>
</feature>
<evidence type="ECO:0000256" key="1">
    <source>
        <dbReference type="ARBA" id="ARBA00004141"/>
    </source>
</evidence>
<keyword evidence="7 9" id="KW-0472">Membrane</keyword>
<dbReference type="InterPro" id="IPR003689">
    <property type="entry name" value="ZIP"/>
</dbReference>
<feature type="transmembrane region" description="Helical" evidence="9">
    <location>
        <begin position="422"/>
        <end position="444"/>
    </location>
</feature>
<feature type="region of interest" description="Disordered" evidence="8">
    <location>
        <begin position="120"/>
        <end position="165"/>
    </location>
</feature>
<evidence type="ECO:0000256" key="5">
    <source>
        <dbReference type="ARBA" id="ARBA00022989"/>
    </source>
</evidence>
<evidence type="ECO:0000256" key="9">
    <source>
        <dbReference type="SAM" id="Phobius"/>
    </source>
</evidence>
<evidence type="ECO:0000256" key="7">
    <source>
        <dbReference type="ARBA" id="ARBA00023136"/>
    </source>
</evidence>
<dbReference type="InterPro" id="IPR018791">
    <property type="entry name" value="UV_resistance/autophagy_Atg14"/>
</dbReference>
<dbReference type="EMBL" id="JBFXLT010000031">
    <property type="protein sequence ID" value="KAL2814741.1"/>
    <property type="molecule type" value="Genomic_DNA"/>
</dbReference>
<keyword evidence="4 9" id="KW-0812">Transmembrane</keyword>
<evidence type="ECO:0000256" key="2">
    <source>
        <dbReference type="ARBA" id="ARBA00009574"/>
    </source>
</evidence>
<feature type="compositionally biased region" description="Basic residues" evidence="8">
    <location>
        <begin position="628"/>
        <end position="639"/>
    </location>
</feature>
<feature type="compositionally biased region" description="Low complexity" evidence="8">
    <location>
        <begin position="133"/>
        <end position="149"/>
    </location>
</feature>
<comment type="caution">
    <text evidence="10">The sequence shown here is derived from an EMBL/GenBank/DDBJ whole genome shotgun (WGS) entry which is preliminary data.</text>
</comment>
<dbReference type="Pfam" id="PF10186">
    <property type="entry name" value="ATG14"/>
    <property type="match status" value="1"/>
</dbReference>
<feature type="region of interest" description="Disordered" evidence="8">
    <location>
        <begin position="576"/>
        <end position="650"/>
    </location>
</feature>
<feature type="transmembrane region" description="Helical" evidence="9">
    <location>
        <begin position="497"/>
        <end position="519"/>
    </location>
</feature>
<gene>
    <name evidence="10" type="ORF">BJX63DRAFT_420620</name>
</gene>
<proteinExistence type="inferred from homology"/>
<evidence type="ECO:0000256" key="3">
    <source>
        <dbReference type="ARBA" id="ARBA00013807"/>
    </source>
</evidence>
<dbReference type="Proteomes" id="UP001610334">
    <property type="component" value="Unassembled WGS sequence"/>
</dbReference>
<dbReference type="Pfam" id="PF02535">
    <property type="entry name" value="Zip"/>
    <property type="match status" value="1"/>
</dbReference>
<reference evidence="10 11" key="1">
    <citation type="submission" date="2024-07" db="EMBL/GenBank/DDBJ databases">
        <title>Section-level genome sequencing and comparative genomics of Aspergillus sections Usti and Cavernicolus.</title>
        <authorList>
            <consortium name="Lawrence Berkeley National Laboratory"/>
            <person name="Nybo J.L."/>
            <person name="Vesth T.C."/>
            <person name="Theobald S."/>
            <person name="Frisvad J.C."/>
            <person name="Larsen T.O."/>
            <person name="Kjaerboelling I."/>
            <person name="Rothschild-Mancinelli K."/>
            <person name="Lyhne E.K."/>
            <person name="Kogle M.E."/>
            <person name="Barry K."/>
            <person name="Clum A."/>
            <person name="Na H."/>
            <person name="Ledsgaard L."/>
            <person name="Lin J."/>
            <person name="Lipzen A."/>
            <person name="Kuo A."/>
            <person name="Riley R."/>
            <person name="Mondo S."/>
            <person name="Labutti K."/>
            <person name="Haridas S."/>
            <person name="Pangalinan J."/>
            <person name="Salamov A.A."/>
            <person name="Simmons B.A."/>
            <person name="Magnuson J.K."/>
            <person name="Chen J."/>
            <person name="Drula E."/>
            <person name="Henrissat B."/>
            <person name="Wiebenga A."/>
            <person name="Lubbers R.J."/>
            <person name="Gomes A.C."/>
            <person name="Makela M.R."/>
            <person name="Stajich J."/>
            <person name="Grigoriev I.V."/>
            <person name="Mortensen U.H."/>
            <person name="De Vries R.P."/>
            <person name="Baker S.E."/>
            <person name="Andersen M.R."/>
        </authorList>
    </citation>
    <scope>NUCLEOTIDE SEQUENCE [LARGE SCALE GENOMIC DNA]</scope>
    <source>
        <strain evidence="10 11">CBS 588.65</strain>
    </source>
</reference>